<dbReference type="Pfam" id="PF04106">
    <property type="entry name" value="ATG5_UblB"/>
    <property type="match status" value="1"/>
</dbReference>
<proteinExistence type="inferred from homology"/>
<dbReference type="GO" id="GO:0019776">
    <property type="term" value="F:Atg8-family ligase activity"/>
    <property type="evidence" value="ECO:0007669"/>
    <property type="project" value="TreeGrafter"/>
</dbReference>
<accession>A0A7R9PXA0</accession>
<dbReference type="Proteomes" id="UP000759131">
    <property type="component" value="Unassembled WGS sequence"/>
</dbReference>
<dbReference type="Gene3D" id="3.10.20.620">
    <property type="match status" value="1"/>
</dbReference>
<evidence type="ECO:0000313" key="11">
    <source>
        <dbReference type="EMBL" id="CAD7623742.1"/>
    </source>
</evidence>
<evidence type="ECO:0000256" key="5">
    <source>
        <dbReference type="ARBA" id="ARBA00023006"/>
    </source>
</evidence>
<dbReference type="GO" id="GO:0005776">
    <property type="term" value="C:autophagosome"/>
    <property type="evidence" value="ECO:0007669"/>
    <property type="project" value="TreeGrafter"/>
</dbReference>
<dbReference type="GO" id="GO:0006995">
    <property type="term" value="P:cellular response to nitrogen starvation"/>
    <property type="evidence" value="ECO:0007669"/>
    <property type="project" value="TreeGrafter"/>
</dbReference>
<comment type="function">
    <text evidence="7">Involved in autophagic vesicle formation.</text>
</comment>
<dbReference type="InterPro" id="IPR042526">
    <property type="entry name" value="Atg5_HR"/>
</dbReference>
<dbReference type="GO" id="GO:0034727">
    <property type="term" value="P:piecemeal microautophagy of the nucleus"/>
    <property type="evidence" value="ECO:0007669"/>
    <property type="project" value="TreeGrafter"/>
</dbReference>
<gene>
    <name evidence="11" type="ORF">OSB1V03_LOCUS4193</name>
</gene>
<dbReference type="Pfam" id="PF20638">
    <property type="entry name" value="ATG5_UblA"/>
    <property type="match status" value="1"/>
</dbReference>
<dbReference type="Gene3D" id="3.10.20.90">
    <property type="entry name" value="Phosphatidylinositol 3-kinase Catalytic Subunit, Chain A, domain 1"/>
    <property type="match status" value="1"/>
</dbReference>
<evidence type="ECO:0000259" key="8">
    <source>
        <dbReference type="Pfam" id="PF04106"/>
    </source>
</evidence>
<dbReference type="AlphaFoldDB" id="A0A7R9PXA0"/>
<name>A0A7R9PXA0_9ACAR</name>
<dbReference type="GO" id="GO:0034045">
    <property type="term" value="C:phagophore assembly site membrane"/>
    <property type="evidence" value="ECO:0007669"/>
    <property type="project" value="UniProtKB-SubCell"/>
</dbReference>
<feature type="domain" description="Autophagy protein ATG5 UblA" evidence="10">
    <location>
        <begin position="12"/>
        <end position="104"/>
    </location>
</feature>
<evidence type="ECO:0000259" key="9">
    <source>
        <dbReference type="Pfam" id="PF20637"/>
    </source>
</evidence>
<dbReference type="PANTHER" id="PTHR13040">
    <property type="entry name" value="AUTOPHAGY PROTEIN 5"/>
    <property type="match status" value="1"/>
</dbReference>
<protein>
    <recommendedName>
        <fullName evidence="7">Autophagy protein 5</fullName>
    </recommendedName>
</protein>
<dbReference type="InterPro" id="IPR042527">
    <property type="entry name" value="Atg5_UblA_dom_sf"/>
</dbReference>
<keyword evidence="12" id="KW-1185">Reference proteome</keyword>
<dbReference type="Pfam" id="PF20637">
    <property type="entry name" value="ATG5_HBR"/>
    <property type="match status" value="1"/>
</dbReference>
<dbReference type="InterPro" id="IPR007239">
    <property type="entry name" value="Atg5"/>
</dbReference>
<evidence type="ECO:0000256" key="7">
    <source>
        <dbReference type="RuleBase" id="RU361202"/>
    </source>
</evidence>
<dbReference type="EMBL" id="CAJPIZ010001858">
    <property type="protein sequence ID" value="CAG2104172.1"/>
    <property type="molecule type" value="Genomic_DNA"/>
</dbReference>
<feature type="domain" description="Autophagy protein ATG5 alpha-helical bundle region" evidence="9">
    <location>
        <begin position="120"/>
        <end position="172"/>
    </location>
</feature>
<dbReference type="GO" id="GO:0000422">
    <property type="term" value="P:autophagy of mitochondrion"/>
    <property type="evidence" value="ECO:0007669"/>
    <property type="project" value="TreeGrafter"/>
</dbReference>
<keyword evidence="6 7" id="KW-0472">Membrane</keyword>
<sequence length="256" mass="29311">MGSEDAEIVRQVWDSYLPVAFRLDPEEEASLHAPQPHYTMVSRLSYFPLVLEKALKHLLRSEEKRETGDLWLESDGTPLKWHYPVGVLFDLLGACIPWTVTIHFRHFPEHQLVRCQSRAAVEAHLIHALKESDALRNRSQVMSSLQKKDHNQLWLGVCNDKFDQFWAVNRKLNASDPRYVPLRVHARDQTVRQKLVKPVMEGRETTLADAVDAVLGADAAGKRILIHGLEVPPETPLLWLSKHMSHCDNFVHICAL</sequence>
<keyword evidence="5 7" id="KW-0072">Autophagy</keyword>
<dbReference type="OrthoDB" id="272162at2759"/>
<dbReference type="FunFam" id="1.10.246.190:FF:000001">
    <property type="entry name" value="Autophagy related 5"/>
    <property type="match status" value="1"/>
</dbReference>
<dbReference type="InterPro" id="IPR048940">
    <property type="entry name" value="ATG5_HBR"/>
</dbReference>
<dbReference type="Gene3D" id="1.10.246.190">
    <property type="entry name" value="Autophagy protein Apg5, helix rich domain"/>
    <property type="match status" value="1"/>
</dbReference>
<dbReference type="GO" id="GO:0061908">
    <property type="term" value="C:phagophore"/>
    <property type="evidence" value="ECO:0007669"/>
    <property type="project" value="TreeGrafter"/>
</dbReference>
<dbReference type="InterPro" id="IPR048939">
    <property type="entry name" value="ATG5_UblA"/>
</dbReference>
<reference evidence="11" key="1">
    <citation type="submission" date="2020-11" db="EMBL/GenBank/DDBJ databases">
        <authorList>
            <person name="Tran Van P."/>
        </authorList>
    </citation>
    <scope>NUCLEOTIDE SEQUENCE</scope>
</reference>
<dbReference type="GO" id="GO:0034274">
    <property type="term" value="C:Atg12-Atg5-Atg16 complex"/>
    <property type="evidence" value="ECO:0007669"/>
    <property type="project" value="TreeGrafter"/>
</dbReference>
<dbReference type="GO" id="GO:0044233">
    <property type="term" value="C:mitochondria-associated endoplasmic reticulum membrane contact site"/>
    <property type="evidence" value="ECO:0007669"/>
    <property type="project" value="TreeGrafter"/>
</dbReference>
<feature type="domain" description="Autophagy protein ATG5 UblB" evidence="8">
    <location>
        <begin position="179"/>
        <end position="254"/>
    </location>
</feature>
<dbReference type="GO" id="GO:0007033">
    <property type="term" value="P:vacuole organization"/>
    <property type="evidence" value="ECO:0007669"/>
    <property type="project" value="UniProtKB-ARBA"/>
</dbReference>
<keyword evidence="3 7" id="KW-1017">Isopeptide bond</keyword>
<comment type="subunit">
    <text evidence="7">Conjugated with ATG12.</text>
</comment>
<evidence type="ECO:0000256" key="6">
    <source>
        <dbReference type="ARBA" id="ARBA00023136"/>
    </source>
</evidence>
<evidence type="ECO:0000256" key="1">
    <source>
        <dbReference type="ARBA" id="ARBA00004623"/>
    </source>
</evidence>
<dbReference type="InterPro" id="IPR048318">
    <property type="entry name" value="ATG5_UblB"/>
</dbReference>
<evidence type="ECO:0000313" key="12">
    <source>
        <dbReference type="Proteomes" id="UP000759131"/>
    </source>
</evidence>
<dbReference type="PANTHER" id="PTHR13040:SF2">
    <property type="entry name" value="AUTOPHAGY PROTEIN 5"/>
    <property type="match status" value="1"/>
</dbReference>
<evidence type="ECO:0000259" key="10">
    <source>
        <dbReference type="Pfam" id="PF20638"/>
    </source>
</evidence>
<evidence type="ECO:0000256" key="2">
    <source>
        <dbReference type="ARBA" id="ARBA00006910"/>
    </source>
</evidence>
<organism evidence="11">
    <name type="scientific">Medioppia subpectinata</name>
    <dbReference type="NCBI Taxonomy" id="1979941"/>
    <lineage>
        <taxon>Eukaryota</taxon>
        <taxon>Metazoa</taxon>
        <taxon>Ecdysozoa</taxon>
        <taxon>Arthropoda</taxon>
        <taxon>Chelicerata</taxon>
        <taxon>Arachnida</taxon>
        <taxon>Acari</taxon>
        <taxon>Acariformes</taxon>
        <taxon>Sarcoptiformes</taxon>
        <taxon>Oribatida</taxon>
        <taxon>Brachypylina</taxon>
        <taxon>Oppioidea</taxon>
        <taxon>Oppiidae</taxon>
        <taxon>Medioppia</taxon>
    </lineage>
</organism>
<comment type="subcellular location">
    <subcellularLocation>
        <location evidence="1 7">Preautophagosomal structure membrane</location>
        <topology evidence="1 7">Peripheral membrane protein</topology>
    </subcellularLocation>
</comment>
<keyword evidence="4 7" id="KW-0832">Ubl conjugation</keyword>
<evidence type="ECO:0000256" key="3">
    <source>
        <dbReference type="ARBA" id="ARBA00022499"/>
    </source>
</evidence>
<dbReference type="EMBL" id="OC856433">
    <property type="protein sequence ID" value="CAD7623742.1"/>
    <property type="molecule type" value="Genomic_DNA"/>
</dbReference>
<comment type="similarity">
    <text evidence="2 7">Belongs to the ATG5 family.</text>
</comment>
<evidence type="ECO:0000256" key="4">
    <source>
        <dbReference type="ARBA" id="ARBA00022843"/>
    </source>
</evidence>